<comment type="caution">
    <text evidence="13">The sequence shown here is derived from an EMBL/GenBank/DDBJ whole genome shotgun (WGS) entry which is preliminary data.</text>
</comment>
<evidence type="ECO:0000256" key="11">
    <source>
        <dbReference type="SAM" id="Phobius"/>
    </source>
</evidence>
<dbReference type="OrthoDB" id="6264340at2759"/>
<evidence type="ECO:0000256" key="3">
    <source>
        <dbReference type="ARBA" id="ARBA00022729"/>
    </source>
</evidence>
<evidence type="ECO:0000313" key="14">
    <source>
        <dbReference type="Proteomes" id="UP000186922"/>
    </source>
</evidence>
<evidence type="ECO:0000256" key="4">
    <source>
        <dbReference type="ARBA" id="ARBA00022989"/>
    </source>
</evidence>
<evidence type="ECO:0000256" key="8">
    <source>
        <dbReference type="ARBA" id="ARBA00024176"/>
    </source>
</evidence>
<feature type="transmembrane region" description="Helical" evidence="11">
    <location>
        <begin position="388"/>
        <end position="411"/>
    </location>
</feature>
<evidence type="ECO:0000256" key="9">
    <source>
        <dbReference type="ARBA" id="ARBA00024189"/>
    </source>
</evidence>
<sequence length="439" mass="47924">MLRFGLVSLVFLQVFSNDGAEAYERSLNVSVDPGCPEATTCGATSEGYRPNLVYILSQSTATPPSPSVSNPDPSYRILWSTIGAPTVLVTEAPAGSDLHLTSDNLKWMEFIEDSKHDPSSPFLFLWGGRFAGLTISKLIEFNDTKSIGKVSDSNATFIYDLSSPTWYPVTLTNEPNGRVDGTFKGLLTSGGVQRNLTVIMSAFSTNDRTAMPPHMLVTPSLVTVRVILDNLPVHFERSKFALELIYASNDASNTTANHSVERSTSDQYSPGVFTVERVSGSDTFVQWRPVVYTSANPGVSDSTRSTTSDLLNITMDVDRNHTDTGMPYSLLQGLAGLTTTNSNTLVRFNVSFGENNDGYYNTSKYQEWLVEVGIGRAPHDTVTKSLKWVIAVALGIPAALLLVGALYAAYVKFGRSRLEDRTLLVKETTTVTNYDSVNQ</sequence>
<dbReference type="EMBL" id="BDGG01000001">
    <property type="protein sequence ID" value="GAU87581.1"/>
    <property type="molecule type" value="Genomic_DNA"/>
</dbReference>
<evidence type="ECO:0000313" key="13">
    <source>
        <dbReference type="EMBL" id="GAU87581.1"/>
    </source>
</evidence>
<dbReference type="InterPro" id="IPR029382">
    <property type="entry name" value="NCU-G1"/>
</dbReference>
<accession>A0A1D1UDM2</accession>
<comment type="function">
    <text evidence="8">Required to protect lysosomal transporter MFSD1 from lysosomal proteolysis and for MFSD1 lysosomal localization.</text>
</comment>
<evidence type="ECO:0000256" key="1">
    <source>
        <dbReference type="ARBA" id="ARBA00010599"/>
    </source>
</evidence>
<dbReference type="PANTHER" id="PTHR31981:SF1">
    <property type="entry name" value="GLYCOSYLATED LYSOSOMAL MEMBRANE PROTEIN"/>
    <property type="match status" value="1"/>
</dbReference>
<evidence type="ECO:0000256" key="7">
    <source>
        <dbReference type="ARBA" id="ARBA00023228"/>
    </source>
</evidence>
<evidence type="ECO:0000256" key="6">
    <source>
        <dbReference type="ARBA" id="ARBA00023180"/>
    </source>
</evidence>
<keyword evidence="7" id="KW-0458">Lysosome</keyword>
<comment type="similarity">
    <text evidence="1">Belongs to the GLMP family.</text>
</comment>
<organism evidence="13 14">
    <name type="scientific">Ramazzottius varieornatus</name>
    <name type="common">Water bear</name>
    <name type="synonym">Tardigrade</name>
    <dbReference type="NCBI Taxonomy" id="947166"/>
    <lineage>
        <taxon>Eukaryota</taxon>
        <taxon>Metazoa</taxon>
        <taxon>Ecdysozoa</taxon>
        <taxon>Tardigrada</taxon>
        <taxon>Eutardigrada</taxon>
        <taxon>Parachela</taxon>
        <taxon>Hypsibioidea</taxon>
        <taxon>Ramazzottiidae</taxon>
        <taxon>Ramazzottius</taxon>
    </lineage>
</organism>
<dbReference type="PANTHER" id="PTHR31981">
    <property type="entry name" value="GLYCOSYLATED LYSOSOMAL MEMBRANE PROTEIN"/>
    <property type="match status" value="1"/>
</dbReference>
<evidence type="ECO:0000256" key="12">
    <source>
        <dbReference type="SAM" id="SignalP"/>
    </source>
</evidence>
<evidence type="ECO:0000256" key="10">
    <source>
        <dbReference type="ARBA" id="ARBA00044960"/>
    </source>
</evidence>
<keyword evidence="3 12" id="KW-0732">Signal</keyword>
<protein>
    <submittedName>
        <fullName evidence="13">Uncharacterized protein</fullName>
    </submittedName>
</protein>
<dbReference type="Proteomes" id="UP000186922">
    <property type="component" value="Unassembled WGS sequence"/>
</dbReference>
<dbReference type="Pfam" id="PF15065">
    <property type="entry name" value="NCU-G1"/>
    <property type="match status" value="1"/>
</dbReference>
<keyword evidence="4 11" id="KW-1133">Transmembrane helix</keyword>
<dbReference type="AlphaFoldDB" id="A0A1D1UDM2"/>
<gene>
    <name evidence="13" type="primary">RvY_00407-1</name>
    <name evidence="13" type="synonym">RvY_00407.1</name>
    <name evidence="13" type="ORF">RvY_00407</name>
</gene>
<keyword evidence="6" id="KW-0325">Glycoprotein</keyword>
<keyword evidence="14" id="KW-1185">Reference proteome</keyword>
<comment type="subunit">
    <text evidence="10">Interacts (via lumenal domain) with lysosomal protein MFSD1; the interaction starts while both proteins are still in the endoplasmic reticulum and is required for stabilization of MFSD1 in lysosomes but has no direct effect on its targeting to lysosomes or transporter activity.</text>
</comment>
<dbReference type="GO" id="GO:0005765">
    <property type="term" value="C:lysosomal membrane"/>
    <property type="evidence" value="ECO:0007669"/>
    <property type="project" value="UniProtKB-SubCell"/>
</dbReference>
<reference evidence="13 14" key="1">
    <citation type="journal article" date="2016" name="Nat. Commun.">
        <title>Extremotolerant tardigrade genome and improved radiotolerance of human cultured cells by tardigrade-unique protein.</title>
        <authorList>
            <person name="Hashimoto T."/>
            <person name="Horikawa D.D."/>
            <person name="Saito Y."/>
            <person name="Kuwahara H."/>
            <person name="Kozuka-Hata H."/>
            <person name="Shin-I T."/>
            <person name="Minakuchi Y."/>
            <person name="Ohishi K."/>
            <person name="Motoyama A."/>
            <person name="Aizu T."/>
            <person name="Enomoto A."/>
            <person name="Kondo K."/>
            <person name="Tanaka S."/>
            <person name="Hara Y."/>
            <person name="Koshikawa S."/>
            <person name="Sagara H."/>
            <person name="Miura T."/>
            <person name="Yokobori S."/>
            <person name="Miyagawa K."/>
            <person name="Suzuki Y."/>
            <person name="Kubo T."/>
            <person name="Oyama M."/>
            <person name="Kohara Y."/>
            <person name="Fujiyama A."/>
            <person name="Arakawa K."/>
            <person name="Katayama T."/>
            <person name="Toyoda A."/>
            <person name="Kunieda T."/>
        </authorList>
    </citation>
    <scope>NUCLEOTIDE SEQUENCE [LARGE SCALE GENOMIC DNA]</scope>
    <source>
        <strain evidence="13 14">YOKOZUNA-1</strain>
    </source>
</reference>
<comment type="subcellular location">
    <subcellularLocation>
        <location evidence="9">Lysosome membrane</location>
        <topology evidence="9">Single-pass type I membrane protein</topology>
        <orientation evidence="9">Lumenal side</orientation>
    </subcellularLocation>
</comment>
<feature type="signal peptide" evidence="12">
    <location>
        <begin position="1"/>
        <end position="22"/>
    </location>
</feature>
<evidence type="ECO:0000256" key="5">
    <source>
        <dbReference type="ARBA" id="ARBA00023136"/>
    </source>
</evidence>
<name>A0A1D1UDM2_RAMVA</name>
<feature type="chain" id="PRO_5008897138" evidence="12">
    <location>
        <begin position="23"/>
        <end position="439"/>
    </location>
</feature>
<evidence type="ECO:0000256" key="2">
    <source>
        <dbReference type="ARBA" id="ARBA00022692"/>
    </source>
</evidence>
<keyword evidence="5 11" id="KW-0472">Membrane</keyword>
<keyword evidence="2 11" id="KW-0812">Transmembrane</keyword>
<proteinExistence type="inferred from homology"/>